<keyword evidence="1" id="KW-0812">Transmembrane</keyword>
<keyword evidence="1" id="KW-1133">Transmembrane helix</keyword>
<feature type="transmembrane region" description="Helical" evidence="1">
    <location>
        <begin position="33"/>
        <end position="51"/>
    </location>
</feature>
<dbReference type="EMBL" id="QJHK01000007">
    <property type="protein sequence ID" value="PXY40875.1"/>
    <property type="molecule type" value="Genomic_DNA"/>
</dbReference>
<organism evidence="2 3">
    <name type="scientific">Flavobacterium cheongpyeongense</name>
    <dbReference type="NCBI Taxonomy" id="2212651"/>
    <lineage>
        <taxon>Bacteria</taxon>
        <taxon>Pseudomonadati</taxon>
        <taxon>Bacteroidota</taxon>
        <taxon>Flavobacteriia</taxon>
        <taxon>Flavobacteriales</taxon>
        <taxon>Flavobacteriaceae</taxon>
        <taxon>Flavobacterium</taxon>
    </lineage>
</organism>
<proteinExistence type="predicted"/>
<feature type="transmembrane region" description="Helical" evidence="1">
    <location>
        <begin position="7"/>
        <end position="27"/>
    </location>
</feature>
<gene>
    <name evidence="2" type="ORF">DMB65_09865</name>
</gene>
<accession>A0A2V4BPL1</accession>
<protein>
    <submittedName>
        <fullName evidence="2">Uncharacterized protein</fullName>
    </submittedName>
</protein>
<sequence length="61" mass="6970">MGVNLNAGLCLIIIEAHIGVAWPFLALCSKMKFRIHIIFFINFILLKINYLQKIKKITANP</sequence>
<dbReference type="AlphaFoldDB" id="A0A2V4BPL1"/>
<evidence type="ECO:0000313" key="3">
    <source>
        <dbReference type="Proteomes" id="UP000247903"/>
    </source>
</evidence>
<evidence type="ECO:0000256" key="1">
    <source>
        <dbReference type="SAM" id="Phobius"/>
    </source>
</evidence>
<comment type="caution">
    <text evidence="2">The sequence shown here is derived from an EMBL/GenBank/DDBJ whole genome shotgun (WGS) entry which is preliminary data.</text>
</comment>
<dbReference type="Proteomes" id="UP000247903">
    <property type="component" value="Unassembled WGS sequence"/>
</dbReference>
<evidence type="ECO:0000313" key="2">
    <source>
        <dbReference type="EMBL" id="PXY40875.1"/>
    </source>
</evidence>
<name>A0A2V4BPL1_9FLAO</name>
<keyword evidence="3" id="KW-1185">Reference proteome</keyword>
<keyword evidence="1" id="KW-0472">Membrane</keyword>
<reference evidence="2 3" key="1">
    <citation type="submission" date="2018-05" db="EMBL/GenBank/DDBJ databases">
        <title>Flavobacterium sp. strain IMCC34759, incomplete genome.</title>
        <authorList>
            <person name="Joung Y."/>
            <person name="Cho J."/>
        </authorList>
    </citation>
    <scope>NUCLEOTIDE SEQUENCE [LARGE SCALE GENOMIC DNA]</scope>
    <source>
        <strain evidence="2 3">IMCC34759</strain>
    </source>
</reference>